<proteinExistence type="predicted"/>
<dbReference type="InterPro" id="IPR027417">
    <property type="entry name" value="P-loop_NTPase"/>
</dbReference>
<name>A0A6C0CVZ0_9ZZZZ</name>
<dbReference type="EMBL" id="MN739497">
    <property type="protein sequence ID" value="QHT08511.1"/>
    <property type="molecule type" value="Genomic_DNA"/>
</dbReference>
<organism evidence="2">
    <name type="scientific">viral metagenome</name>
    <dbReference type="NCBI Taxonomy" id="1070528"/>
    <lineage>
        <taxon>unclassified sequences</taxon>
        <taxon>metagenomes</taxon>
        <taxon>organismal metagenomes</taxon>
    </lineage>
</organism>
<sequence>MDLNQRKLTKSEWESIEVPVSFQEKDVLNLIIQGFHNVNIKYNKHNSLFQFLKIEYNETMEDHLYNKYFAPKINEMKKKYSNEEIFNVQPKSNPNIKKADIIRIEKNDTSKLNADIVYEYLLLNNIEEVLKYKQKKSSKWLYHYFTLNKLIKNTISNLNRHVMQITNNVLSKFEEDVDMTTIIENSVDFIEKNELILKYTDMTLYEHQKKIFNIMQNPEFDARLDLYRKEMKKQKQEDKDEYDSDDSCEEETKNSSVKTIQPNKPKIILYIAPTGTGKTLTPIGVSEKNRVIFVCAARHVGLALARSAISVGKKIAFAFGCSSADDIRLHYFAAKEYTTNKRSGQIKKVDNSVGDKVEIIICDLKSYLPAMYYMKAFNPVENIVTYWDEPTITLDYDDHELHKIIQNNWTNNLIPNMILSSATLPKLHELTDTLEDFKNKFAGASVFNIVSHDCKKSIPILNKSGYVVLPHYLSTEYSEVLQIVEHCENNLTLLRYFDLKEIVEFILFVNKNDYCMSNMKIKRNFPSIDEVNMQSIKLYYLKLLKNIISGTWGAIYISLKQKKTKRILPNDTIDPKGVAIKKNINQPDIQNSNESDSGNCALYVSTKDAYTLTDGPTLFLAEDVEKIAKFCIQQANIPSKVMEDIIEKINFNNGVNEKILILERDLEDMIEKKTMKEHMSDDSFAAKKFKNEAKTRTKDFGEKDKDINKINNELEILRSMIKTAELNETFIPNKTLHLKKWAEHMNTVGAFTSDIEENIVVEIMMLNDVADSWKILLLMGIGVFTNHPSITYTEIMKKMADQQKLYMIIGSSDYIYGTNYQFCHAYLSKDMKLTQEKIIQAMGRIGRNNIQQNYTIRFRDDEQIKKLFYKEEDKIEVKNMNLLFNTSKKTI</sequence>
<evidence type="ECO:0000256" key="1">
    <source>
        <dbReference type="SAM" id="MobiDB-lite"/>
    </source>
</evidence>
<feature type="region of interest" description="Disordered" evidence="1">
    <location>
        <begin position="235"/>
        <end position="258"/>
    </location>
</feature>
<protein>
    <submittedName>
        <fullName evidence="2">Uncharacterized protein</fullName>
    </submittedName>
</protein>
<dbReference type="AlphaFoldDB" id="A0A6C0CVZ0"/>
<dbReference type="SUPFAM" id="SSF52540">
    <property type="entry name" value="P-loop containing nucleoside triphosphate hydrolases"/>
    <property type="match status" value="1"/>
</dbReference>
<feature type="compositionally biased region" description="Acidic residues" evidence="1">
    <location>
        <begin position="239"/>
        <end position="249"/>
    </location>
</feature>
<reference evidence="2" key="1">
    <citation type="journal article" date="2020" name="Nature">
        <title>Giant virus diversity and host interactions through global metagenomics.</title>
        <authorList>
            <person name="Schulz F."/>
            <person name="Roux S."/>
            <person name="Paez-Espino D."/>
            <person name="Jungbluth S."/>
            <person name="Walsh D.A."/>
            <person name="Denef V.J."/>
            <person name="McMahon K.D."/>
            <person name="Konstantinidis K.T."/>
            <person name="Eloe-Fadrosh E.A."/>
            <person name="Kyrpides N.C."/>
            <person name="Woyke T."/>
        </authorList>
    </citation>
    <scope>NUCLEOTIDE SEQUENCE</scope>
    <source>
        <strain evidence="2">GVMAG-M-3300022752-66</strain>
    </source>
</reference>
<evidence type="ECO:0000313" key="2">
    <source>
        <dbReference type="EMBL" id="QHT08511.1"/>
    </source>
</evidence>
<accession>A0A6C0CVZ0</accession>